<feature type="transmembrane region" description="Helical" evidence="6">
    <location>
        <begin position="131"/>
        <end position="150"/>
    </location>
</feature>
<evidence type="ECO:0000256" key="6">
    <source>
        <dbReference type="SAM" id="Phobius"/>
    </source>
</evidence>
<keyword evidence="4 6" id="KW-1133">Transmembrane helix</keyword>
<dbReference type="CDD" id="cd06579">
    <property type="entry name" value="TM_PBP1_transp_AraH_like"/>
    <property type="match status" value="1"/>
</dbReference>
<dbReference type="InterPro" id="IPR001851">
    <property type="entry name" value="ABC_transp_permease"/>
</dbReference>
<evidence type="ECO:0000256" key="2">
    <source>
        <dbReference type="ARBA" id="ARBA00022475"/>
    </source>
</evidence>
<evidence type="ECO:0000256" key="3">
    <source>
        <dbReference type="ARBA" id="ARBA00022692"/>
    </source>
</evidence>
<evidence type="ECO:0000256" key="1">
    <source>
        <dbReference type="ARBA" id="ARBA00004651"/>
    </source>
</evidence>
<dbReference type="GO" id="GO:0005886">
    <property type="term" value="C:plasma membrane"/>
    <property type="evidence" value="ECO:0007669"/>
    <property type="project" value="UniProtKB-SubCell"/>
</dbReference>
<name>A0A645ETU6_9ZZZZ</name>
<dbReference type="PANTHER" id="PTHR32196:SF72">
    <property type="entry name" value="RIBOSE IMPORT PERMEASE PROTEIN RBSC"/>
    <property type="match status" value="1"/>
</dbReference>
<feature type="transmembrane region" description="Helical" evidence="6">
    <location>
        <begin position="86"/>
        <end position="119"/>
    </location>
</feature>
<keyword evidence="3 6" id="KW-0812">Transmembrane</keyword>
<accession>A0A645ETU6</accession>
<dbReference type="Pfam" id="PF02653">
    <property type="entry name" value="BPD_transp_2"/>
    <property type="match status" value="1"/>
</dbReference>
<dbReference type="AlphaFoldDB" id="A0A645ETU6"/>
<keyword evidence="5 6" id="KW-0472">Membrane</keyword>
<dbReference type="PANTHER" id="PTHR32196">
    <property type="entry name" value="ABC TRANSPORTER PERMEASE PROTEIN YPHD-RELATED-RELATED"/>
    <property type="match status" value="1"/>
</dbReference>
<evidence type="ECO:0000313" key="7">
    <source>
        <dbReference type="EMBL" id="MPN05267.1"/>
    </source>
</evidence>
<evidence type="ECO:0000256" key="4">
    <source>
        <dbReference type="ARBA" id="ARBA00022989"/>
    </source>
</evidence>
<keyword evidence="2" id="KW-1003">Cell membrane</keyword>
<proteinExistence type="predicted"/>
<dbReference type="GO" id="GO:0022857">
    <property type="term" value="F:transmembrane transporter activity"/>
    <property type="evidence" value="ECO:0007669"/>
    <property type="project" value="InterPro"/>
</dbReference>
<gene>
    <name evidence="7" type="primary">rbsC_68</name>
    <name evidence="7" type="ORF">SDC9_152517</name>
</gene>
<dbReference type="EMBL" id="VSSQ01051180">
    <property type="protein sequence ID" value="MPN05267.1"/>
    <property type="molecule type" value="Genomic_DNA"/>
</dbReference>
<reference evidence="7" key="1">
    <citation type="submission" date="2019-08" db="EMBL/GenBank/DDBJ databases">
        <authorList>
            <person name="Kucharzyk K."/>
            <person name="Murdoch R.W."/>
            <person name="Higgins S."/>
            <person name="Loffler F."/>
        </authorList>
    </citation>
    <scope>NUCLEOTIDE SEQUENCE</scope>
</reference>
<sequence>MGIPYIVLVAAVLALAGHIILKHTTFGRKVYAIGGNPETAKFAGIDVNRVTFSVYLLCSTLAALSGILTAARMGSGQPSVGDGTEMTVITAVIIGGVSLNGGAGTILGTVLGTLLMSVLSSGMNLVGVSAYWQKFVMGLIIIVAVGFDQYQRSQRKAA</sequence>
<comment type="caution">
    <text evidence="7">The sequence shown here is derived from an EMBL/GenBank/DDBJ whole genome shotgun (WGS) entry which is preliminary data.</text>
</comment>
<organism evidence="7">
    <name type="scientific">bioreactor metagenome</name>
    <dbReference type="NCBI Taxonomy" id="1076179"/>
    <lineage>
        <taxon>unclassified sequences</taxon>
        <taxon>metagenomes</taxon>
        <taxon>ecological metagenomes</taxon>
    </lineage>
</organism>
<protein>
    <submittedName>
        <fullName evidence="7">Ribose import permease protein RbsC</fullName>
    </submittedName>
</protein>
<comment type="subcellular location">
    <subcellularLocation>
        <location evidence="1">Cell membrane</location>
        <topology evidence="1">Multi-pass membrane protein</topology>
    </subcellularLocation>
</comment>
<feature type="transmembrane region" description="Helical" evidence="6">
    <location>
        <begin position="52"/>
        <end position="74"/>
    </location>
</feature>
<evidence type="ECO:0000256" key="5">
    <source>
        <dbReference type="ARBA" id="ARBA00023136"/>
    </source>
</evidence>